<reference evidence="1" key="2">
    <citation type="journal article" date="2024" name="Plant">
        <title>Genomic evolution and insights into agronomic trait innovations of Sesamum species.</title>
        <authorList>
            <person name="Miao H."/>
            <person name="Wang L."/>
            <person name="Qu L."/>
            <person name="Liu H."/>
            <person name="Sun Y."/>
            <person name="Le M."/>
            <person name="Wang Q."/>
            <person name="Wei S."/>
            <person name="Zheng Y."/>
            <person name="Lin W."/>
            <person name="Duan Y."/>
            <person name="Cao H."/>
            <person name="Xiong S."/>
            <person name="Wang X."/>
            <person name="Wei L."/>
            <person name="Li C."/>
            <person name="Ma Q."/>
            <person name="Ju M."/>
            <person name="Zhao R."/>
            <person name="Li G."/>
            <person name="Mu C."/>
            <person name="Tian Q."/>
            <person name="Mei H."/>
            <person name="Zhang T."/>
            <person name="Gao T."/>
            <person name="Zhang H."/>
        </authorList>
    </citation>
    <scope>NUCLEOTIDE SEQUENCE</scope>
    <source>
        <strain evidence="1">G02</strain>
    </source>
</reference>
<dbReference type="AlphaFoldDB" id="A0AAW2UAV2"/>
<sequence>MKEKTDRNNIPRKGIIRMITGGPVGGDSYHARKAEIRRAHSEAITEVLDVEAAEDTPIIQFGRAERSGPGVPIMTLW</sequence>
<gene>
    <name evidence="1" type="ORF">Sradi_1595000</name>
</gene>
<proteinExistence type="predicted"/>
<dbReference type="EMBL" id="JACGWJ010000006">
    <property type="protein sequence ID" value="KAL0413933.1"/>
    <property type="molecule type" value="Genomic_DNA"/>
</dbReference>
<organism evidence="1">
    <name type="scientific">Sesamum radiatum</name>
    <name type="common">Black benniseed</name>
    <dbReference type="NCBI Taxonomy" id="300843"/>
    <lineage>
        <taxon>Eukaryota</taxon>
        <taxon>Viridiplantae</taxon>
        <taxon>Streptophyta</taxon>
        <taxon>Embryophyta</taxon>
        <taxon>Tracheophyta</taxon>
        <taxon>Spermatophyta</taxon>
        <taxon>Magnoliopsida</taxon>
        <taxon>eudicotyledons</taxon>
        <taxon>Gunneridae</taxon>
        <taxon>Pentapetalae</taxon>
        <taxon>asterids</taxon>
        <taxon>lamiids</taxon>
        <taxon>Lamiales</taxon>
        <taxon>Pedaliaceae</taxon>
        <taxon>Sesamum</taxon>
    </lineage>
</organism>
<comment type="caution">
    <text evidence="1">The sequence shown here is derived from an EMBL/GenBank/DDBJ whole genome shotgun (WGS) entry which is preliminary data.</text>
</comment>
<reference evidence="1" key="1">
    <citation type="submission" date="2020-06" db="EMBL/GenBank/DDBJ databases">
        <authorList>
            <person name="Li T."/>
            <person name="Hu X."/>
            <person name="Zhang T."/>
            <person name="Song X."/>
            <person name="Zhang H."/>
            <person name="Dai N."/>
            <person name="Sheng W."/>
            <person name="Hou X."/>
            <person name="Wei L."/>
        </authorList>
    </citation>
    <scope>NUCLEOTIDE SEQUENCE</scope>
    <source>
        <strain evidence="1">G02</strain>
        <tissue evidence="1">Leaf</tissue>
    </source>
</reference>
<protein>
    <submittedName>
        <fullName evidence="1">Uncharacterized protein</fullName>
    </submittedName>
</protein>
<name>A0AAW2UAV2_SESRA</name>
<accession>A0AAW2UAV2</accession>
<evidence type="ECO:0000313" key="1">
    <source>
        <dbReference type="EMBL" id="KAL0413933.1"/>
    </source>
</evidence>